<evidence type="ECO:0000256" key="12">
    <source>
        <dbReference type="SAM" id="Phobius"/>
    </source>
</evidence>
<name>A0A1E7ZDS1_9ALTE</name>
<evidence type="ECO:0000256" key="10">
    <source>
        <dbReference type="ARBA" id="ARBA00022989"/>
    </source>
</evidence>
<feature type="transmembrane region" description="Helical" evidence="12">
    <location>
        <begin position="440"/>
        <end position="465"/>
    </location>
</feature>
<keyword evidence="9 12" id="KW-0812">Transmembrane</keyword>
<keyword evidence="8 14" id="KW-0808">Transferase</keyword>
<evidence type="ECO:0000259" key="13">
    <source>
        <dbReference type="Pfam" id="PF13632"/>
    </source>
</evidence>
<accession>A0A1E7ZDS1</accession>
<dbReference type="Pfam" id="PF13632">
    <property type="entry name" value="Glyco_trans_2_3"/>
    <property type="match status" value="1"/>
</dbReference>
<dbReference type="RefSeq" id="WP_070124541.1">
    <property type="nucleotide sequence ID" value="NZ_MDHN01000013.1"/>
</dbReference>
<gene>
    <name evidence="14" type="ORF">BFC18_07840</name>
</gene>
<evidence type="ECO:0000256" key="4">
    <source>
        <dbReference type="ARBA" id="ARBA00020585"/>
    </source>
</evidence>
<comment type="similarity">
    <text evidence="3">Belongs to the glycosyltransferase 2 family. OpgH subfamily.</text>
</comment>
<evidence type="ECO:0000313" key="14">
    <source>
        <dbReference type="EMBL" id="OFC71631.1"/>
    </source>
</evidence>
<keyword evidence="11 12" id="KW-0472">Membrane</keyword>
<dbReference type="Proteomes" id="UP000175691">
    <property type="component" value="Unassembled WGS sequence"/>
</dbReference>
<dbReference type="STRING" id="1656094.BFC18_07840"/>
<feature type="transmembrane region" description="Helical" evidence="12">
    <location>
        <begin position="71"/>
        <end position="93"/>
    </location>
</feature>
<evidence type="ECO:0000256" key="8">
    <source>
        <dbReference type="ARBA" id="ARBA00022679"/>
    </source>
</evidence>
<evidence type="ECO:0000256" key="7">
    <source>
        <dbReference type="ARBA" id="ARBA00022676"/>
    </source>
</evidence>
<comment type="pathway">
    <text evidence="2">Glycan metabolism; osmoregulated periplasmic glucan (OPG) biosynthesis.</text>
</comment>
<keyword evidence="6" id="KW-0997">Cell inner membrane</keyword>
<comment type="subcellular location">
    <subcellularLocation>
        <location evidence="1">Cell inner membrane</location>
        <topology evidence="1">Multi-pass membrane protein</topology>
    </subcellularLocation>
</comment>
<evidence type="ECO:0000256" key="11">
    <source>
        <dbReference type="ARBA" id="ARBA00023136"/>
    </source>
</evidence>
<protein>
    <recommendedName>
        <fullName evidence="4">Glucans biosynthesis glucosyltransferase H</fullName>
    </recommendedName>
</protein>
<dbReference type="EMBL" id="MDHN01000013">
    <property type="protein sequence ID" value="OFC71631.1"/>
    <property type="molecule type" value="Genomic_DNA"/>
</dbReference>
<feature type="transmembrane region" description="Helical" evidence="12">
    <location>
        <begin position="474"/>
        <end position="492"/>
    </location>
</feature>
<evidence type="ECO:0000256" key="5">
    <source>
        <dbReference type="ARBA" id="ARBA00022475"/>
    </source>
</evidence>
<dbReference type="PANTHER" id="PTHR43867">
    <property type="entry name" value="CELLULOSE SYNTHASE CATALYTIC SUBUNIT A [UDP-FORMING]"/>
    <property type="match status" value="1"/>
</dbReference>
<keyword evidence="10 12" id="KW-1133">Transmembrane helix</keyword>
<dbReference type="GO" id="GO:0016758">
    <property type="term" value="F:hexosyltransferase activity"/>
    <property type="evidence" value="ECO:0007669"/>
    <property type="project" value="TreeGrafter"/>
</dbReference>
<dbReference type="NCBIfam" id="NF003962">
    <property type="entry name" value="PRK05454.2-5"/>
    <property type="match status" value="1"/>
</dbReference>
<proteinExistence type="inferred from homology"/>
<dbReference type="InterPro" id="IPR029044">
    <property type="entry name" value="Nucleotide-diphossugar_trans"/>
</dbReference>
<feature type="transmembrane region" description="Helical" evidence="12">
    <location>
        <begin position="554"/>
        <end position="572"/>
    </location>
</feature>
<evidence type="ECO:0000256" key="9">
    <source>
        <dbReference type="ARBA" id="ARBA00022692"/>
    </source>
</evidence>
<keyword evidence="7" id="KW-0328">Glycosyltransferase</keyword>
<reference evidence="14 15" key="1">
    <citation type="submission" date="2016-08" db="EMBL/GenBank/DDBJ databases">
        <authorList>
            <person name="Seilhamer J.J."/>
        </authorList>
    </citation>
    <scope>NUCLEOTIDE SEQUENCE [LARGE SCALE GENOMIC DNA]</scope>
    <source>
        <strain evidence="14 15">KCTC 42603</strain>
    </source>
</reference>
<dbReference type="GO" id="GO:0005886">
    <property type="term" value="C:plasma membrane"/>
    <property type="evidence" value="ECO:0007669"/>
    <property type="project" value="UniProtKB-SubCell"/>
</dbReference>
<comment type="caution">
    <text evidence="14">The sequence shown here is derived from an EMBL/GenBank/DDBJ whole genome shotgun (WGS) entry which is preliminary data.</text>
</comment>
<dbReference type="InterPro" id="IPR050321">
    <property type="entry name" value="Glycosyltr_2/OpgH_subfam"/>
</dbReference>
<dbReference type="PANTHER" id="PTHR43867:SF5">
    <property type="entry name" value="GLUCANS BIOSYNTHESIS GLUCOSYLTRANSFERASE H"/>
    <property type="match status" value="1"/>
</dbReference>
<dbReference type="NCBIfam" id="NF003958">
    <property type="entry name" value="PRK05454.2-1"/>
    <property type="match status" value="1"/>
</dbReference>
<evidence type="ECO:0000256" key="3">
    <source>
        <dbReference type="ARBA" id="ARBA00009337"/>
    </source>
</evidence>
<feature type="transmembrane region" description="Helical" evidence="12">
    <location>
        <begin position="386"/>
        <end position="407"/>
    </location>
</feature>
<dbReference type="Gene3D" id="3.90.550.10">
    <property type="entry name" value="Spore Coat Polysaccharide Biosynthesis Protein SpsA, Chain A"/>
    <property type="match status" value="1"/>
</dbReference>
<dbReference type="AlphaFoldDB" id="A0A1E7ZDS1"/>
<evidence type="ECO:0000256" key="6">
    <source>
        <dbReference type="ARBA" id="ARBA00022519"/>
    </source>
</evidence>
<feature type="domain" description="Glycosyltransferase 2-like" evidence="13">
    <location>
        <begin position="217"/>
        <end position="408"/>
    </location>
</feature>
<feature type="transmembrane region" description="Helical" evidence="12">
    <location>
        <begin position="32"/>
        <end position="51"/>
    </location>
</feature>
<evidence type="ECO:0000256" key="2">
    <source>
        <dbReference type="ARBA" id="ARBA00005001"/>
    </source>
</evidence>
<sequence length="668" mass="75453">MSQSNSKADNAIAEKDVAKASKLNVRGRRWRLLLMGFLTIVSTALTGYSMFEIFRPNRFTELEMVQLGLAMVLFLWLTWSFWTSVIGFLLKLFHIDPISLRRELPTADVNTPITQRHAIVMPVYNEDTDRIIVGFEACVNAILNTEYADNYDFYMLSDTQDEAKAEAELRAWKRLVDRLGEHGDKVFYRRREDNWGRKVGNIHDFCVRWGGQYESMLVLDADSVMSAHRVLDMTRRIEANPEAALIQTIPMPVRQDTFFGRFVQFAAHLYSPMLATGLSFWQTDSANYWGHNAIIRVKPFMQHCGLPTLEGRAPFGGDILSHDFVEAALLRRAGWECYLITDTDGSYEEVPGNMVDYAIRDRRWVQGNIQHLGLLRTNGLKTTNRLHFGFGAFAYMSSLLLFMMLMAGTADALVKALVDPVYFTSDHQLFPDWQIAREGLMIATLWGTIALLFAPKALGLILALIQRRKDFGGAFKLIFGGLVELFMAVLIAPMMMFYHSYFVISVLIGHQVKWEAQTREGRMVPWKVAMSKAATMTVLALIWGGATFYYTPSLFLWLLPVLTGMVFAAPIIRLTSSPGFGRACRKAGVFVIQEELREAPVLVEVREHMATFNLSELEGYAPEQPGLPEDVPHSMVVQDLSAPPLPKRADEVALNAASELNTNDRNAA</sequence>
<organism evidence="14 15">
    <name type="scientific">Alteromonas confluentis</name>
    <dbReference type="NCBI Taxonomy" id="1656094"/>
    <lineage>
        <taxon>Bacteria</taxon>
        <taxon>Pseudomonadati</taxon>
        <taxon>Pseudomonadota</taxon>
        <taxon>Gammaproteobacteria</taxon>
        <taxon>Alteromonadales</taxon>
        <taxon>Alteromonadaceae</taxon>
        <taxon>Alteromonas/Salinimonas group</taxon>
        <taxon>Alteromonas</taxon>
    </lineage>
</organism>
<dbReference type="InterPro" id="IPR001173">
    <property type="entry name" value="Glyco_trans_2-like"/>
</dbReference>
<keyword evidence="15" id="KW-1185">Reference proteome</keyword>
<keyword evidence="5" id="KW-1003">Cell membrane</keyword>
<dbReference type="SUPFAM" id="SSF53448">
    <property type="entry name" value="Nucleotide-diphospho-sugar transferases"/>
    <property type="match status" value="1"/>
</dbReference>
<evidence type="ECO:0000256" key="1">
    <source>
        <dbReference type="ARBA" id="ARBA00004429"/>
    </source>
</evidence>
<evidence type="ECO:0000313" key="15">
    <source>
        <dbReference type="Proteomes" id="UP000175691"/>
    </source>
</evidence>